<dbReference type="Pfam" id="PF00440">
    <property type="entry name" value="TetR_N"/>
    <property type="match status" value="1"/>
</dbReference>
<dbReference type="PANTHER" id="PTHR30055:SF151">
    <property type="entry name" value="TRANSCRIPTIONAL REGULATORY PROTEIN"/>
    <property type="match status" value="1"/>
</dbReference>
<organism evidence="7 8">
    <name type="scientific">Actinacidiphila yanglinensis</name>
    <dbReference type="NCBI Taxonomy" id="310779"/>
    <lineage>
        <taxon>Bacteria</taxon>
        <taxon>Bacillati</taxon>
        <taxon>Actinomycetota</taxon>
        <taxon>Actinomycetes</taxon>
        <taxon>Kitasatosporales</taxon>
        <taxon>Streptomycetaceae</taxon>
        <taxon>Actinacidiphila</taxon>
    </lineage>
</organism>
<dbReference type="InterPro" id="IPR036271">
    <property type="entry name" value="Tet_transcr_reg_TetR-rel_C_sf"/>
</dbReference>
<dbReference type="InterPro" id="IPR004111">
    <property type="entry name" value="Repressor_TetR_C"/>
</dbReference>
<feature type="DNA-binding region" description="H-T-H motif" evidence="4">
    <location>
        <begin position="44"/>
        <end position="63"/>
    </location>
</feature>
<dbReference type="Proteomes" id="UP000236754">
    <property type="component" value="Unassembled WGS sequence"/>
</dbReference>
<dbReference type="PRINTS" id="PR00455">
    <property type="entry name" value="HTHTETR"/>
</dbReference>
<dbReference type="EMBL" id="FNVU01000011">
    <property type="protein sequence ID" value="SEG79327.1"/>
    <property type="molecule type" value="Genomic_DNA"/>
</dbReference>
<keyword evidence="3" id="KW-0804">Transcription</keyword>
<dbReference type="GO" id="GO:0003700">
    <property type="term" value="F:DNA-binding transcription factor activity"/>
    <property type="evidence" value="ECO:0007669"/>
    <property type="project" value="TreeGrafter"/>
</dbReference>
<dbReference type="SUPFAM" id="SSF48498">
    <property type="entry name" value="Tetracyclin repressor-like, C-terminal domain"/>
    <property type="match status" value="1"/>
</dbReference>
<dbReference type="SUPFAM" id="SSF46689">
    <property type="entry name" value="Homeodomain-like"/>
    <property type="match status" value="1"/>
</dbReference>
<evidence type="ECO:0000256" key="1">
    <source>
        <dbReference type="ARBA" id="ARBA00023015"/>
    </source>
</evidence>
<evidence type="ECO:0000313" key="8">
    <source>
        <dbReference type="Proteomes" id="UP000236754"/>
    </source>
</evidence>
<keyword evidence="1" id="KW-0805">Transcription regulation</keyword>
<name>A0A1H6D237_9ACTN</name>
<dbReference type="Gene3D" id="1.10.10.60">
    <property type="entry name" value="Homeodomain-like"/>
    <property type="match status" value="1"/>
</dbReference>
<dbReference type="Gene3D" id="1.10.357.10">
    <property type="entry name" value="Tetracycline Repressor, domain 2"/>
    <property type="match status" value="1"/>
</dbReference>
<evidence type="ECO:0000256" key="4">
    <source>
        <dbReference type="PROSITE-ProRule" id="PRU00335"/>
    </source>
</evidence>
<accession>A0A1H6D237</accession>
<dbReference type="Pfam" id="PF02909">
    <property type="entry name" value="TetR_C_1"/>
    <property type="match status" value="1"/>
</dbReference>
<dbReference type="GO" id="GO:0000976">
    <property type="term" value="F:transcription cis-regulatory region binding"/>
    <property type="evidence" value="ECO:0007669"/>
    <property type="project" value="TreeGrafter"/>
</dbReference>
<dbReference type="InterPro" id="IPR050109">
    <property type="entry name" value="HTH-type_TetR-like_transc_reg"/>
</dbReference>
<evidence type="ECO:0000313" key="7">
    <source>
        <dbReference type="EMBL" id="SEG79327.1"/>
    </source>
</evidence>
<sequence>MSVFPSPQPVRSPRRRAPRNTLNPDRILDAAITLLDRDGAEAFTMRALAEQLGVATMAVYSHFRGKEEISDAVAERLLDTVELPRTCGADPRGELREVCLGVYRLFTEHPSALQLLTTRPMRSDDAIAVIDRMLALLCRAGLSQEAAVRAHVTLMQYTVGAALWSTRRARALCGEGVRERLRTKLDALPVECYPTLASLVPQVLDAQEDCAAQYEWGLDQLLRGLLAEG</sequence>
<evidence type="ECO:0000259" key="6">
    <source>
        <dbReference type="PROSITE" id="PS50977"/>
    </source>
</evidence>
<keyword evidence="8" id="KW-1185">Reference proteome</keyword>
<keyword evidence="2 4" id="KW-0238">DNA-binding</keyword>
<dbReference type="InterPro" id="IPR001647">
    <property type="entry name" value="HTH_TetR"/>
</dbReference>
<feature type="region of interest" description="Disordered" evidence="5">
    <location>
        <begin position="1"/>
        <end position="21"/>
    </location>
</feature>
<dbReference type="InterPro" id="IPR009057">
    <property type="entry name" value="Homeodomain-like_sf"/>
</dbReference>
<gene>
    <name evidence="7" type="ORF">SAMN05216223_111132</name>
</gene>
<reference evidence="7 8" key="1">
    <citation type="submission" date="2016-10" db="EMBL/GenBank/DDBJ databases">
        <authorList>
            <person name="de Groot N.N."/>
        </authorList>
    </citation>
    <scope>NUCLEOTIDE SEQUENCE [LARGE SCALE GENOMIC DNA]</scope>
    <source>
        <strain evidence="7 8">CGMCC 4.2023</strain>
    </source>
</reference>
<dbReference type="OrthoDB" id="329481at2"/>
<dbReference type="RefSeq" id="WP_103888176.1">
    <property type="nucleotide sequence ID" value="NZ_FNVU01000011.1"/>
</dbReference>
<dbReference type="AlphaFoldDB" id="A0A1H6D237"/>
<dbReference type="PANTHER" id="PTHR30055">
    <property type="entry name" value="HTH-TYPE TRANSCRIPTIONAL REGULATOR RUTR"/>
    <property type="match status" value="1"/>
</dbReference>
<feature type="domain" description="HTH tetR-type" evidence="6">
    <location>
        <begin position="21"/>
        <end position="81"/>
    </location>
</feature>
<dbReference type="PROSITE" id="PS50977">
    <property type="entry name" value="HTH_TETR_2"/>
    <property type="match status" value="1"/>
</dbReference>
<evidence type="ECO:0000256" key="3">
    <source>
        <dbReference type="ARBA" id="ARBA00023163"/>
    </source>
</evidence>
<proteinExistence type="predicted"/>
<evidence type="ECO:0000256" key="5">
    <source>
        <dbReference type="SAM" id="MobiDB-lite"/>
    </source>
</evidence>
<protein>
    <submittedName>
        <fullName evidence="7">Transcriptional regulator, TetR family</fullName>
    </submittedName>
</protein>
<evidence type="ECO:0000256" key="2">
    <source>
        <dbReference type="ARBA" id="ARBA00023125"/>
    </source>
</evidence>
<dbReference type="GO" id="GO:0045892">
    <property type="term" value="P:negative regulation of DNA-templated transcription"/>
    <property type="evidence" value="ECO:0007669"/>
    <property type="project" value="InterPro"/>
</dbReference>
<feature type="compositionally biased region" description="Pro residues" evidence="5">
    <location>
        <begin position="1"/>
        <end position="10"/>
    </location>
</feature>